<dbReference type="EMBL" id="FQXB01000002">
    <property type="protein sequence ID" value="SHH08761.1"/>
    <property type="molecule type" value="Genomic_DNA"/>
</dbReference>
<feature type="region of interest" description="Disordered" evidence="1">
    <location>
        <begin position="18"/>
        <end position="45"/>
    </location>
</feature>
<evidence type="ECO:0000256" key="1">
    <source>
        <dbReference type="SAM" id="MobiDB-lite"/>
    </source>
</evidence>
<feature type="compositionally biased region" description="Basic and acidic residues" evidence="1">
    <location>
        <begin position="23"/>
        <end position="36"/>
    </location>
</feature>
<evidence type="ECO:0000313" key="3">
    <source>
        <dbReference type="Proteomes" id="UP000184074"/>
    </source>
</evidence>
<gene>
    <name evidence="2" type="ORF">SAMN05444003_2030</name>
</gene>
<organism evidence="2 3">
    <name type="scientific">Cognatiyoonia sediminum</name>
    <dbReference type="NCBI Taxonomy" id="1508389"/>
    <lineage>
        <taxon>Bacteria</taxon>
        <taxon>Pseudomonadati</taxon>
        <taxon>Pseudomonadota</taxon>
        <taxon>Alphaproteobacteria</taxon>
        <taxon>Rhodobacterales</taxon>
        <taxon>Paracoccaceae</taxon>
        <taxon>Cognatiyoonia</taxon>
    </lineage>
</organism>
<reference evidence="2 3" key="1">
    <citation type="submission" date="2016-11" db="EMBL/GenBank/DDBJ databases">
        <authorList>
            <person name="Jaros S."/>
            <person name="Januszkiewicz K."/>
            <person name="Wedrychowicz H."/>
        </authorList>
    </citation>
    <scope>NUCLEOTIDE SEQUENCE [LARGE SCALE GENOMIC DNA]</scope>
    <source>
        <strain evidence="2 3">DSM 28715</strain>
    </source>
</reference>
<sequence length="45" mass="5122">MADGIIILEHCKVKYAPEMQSASDRDRPLAKNDPSVRHAGFRRLQ</sequence>
<protein>
    <submittedName>
        <fullName evidence="2">Uncharacterized protein</fullName>
    </submittedName>
</protein>
<accession>A0A1M5Q4P8</accession>
<evidence type="ECO:0000313" key="2">
    <source>
        <dbReference type="EMBL" id="SHH08761.1"/>
    </source>
</evidence>
<name>A0A1M5Q4P8_9RHOB</name>
<keyword evidence="3" id="KW-1185">Reference proteome</keyword>
<dbReference type="AlphaFoldDB" id="A0A1M5Q4P8"/>
<dbReference type="Proteomes" id="UP000184074">
    <property type="component" value="Unassembled WGS sequence"/>
</dbReference>
<proteinExistence type="predicted"/>